<evidence type="ECO:0000313" key="2">
    <source>
        <dbReference type="EMBL" id="PWD99520.1"/>
    </source>
</evidence>
<sequence length="257" mass="27974">MRKCFSLIVLAVIILSGQVAAQNFSGELNKMGSSMRKNLGKYNVLAGVNTMSLTFDDGQGRINKPIFGNAYGYYIGGSSYKIISENDQSFWSSSTQFIFGKQTINSPSSSPSLIQDSLSIFNFSGYSGYFFKAPLRLTYNRKLDKNISWGISAGAVLKVPMMYGTISNGDKTEDLTSVYGQYLFDYGWTVGFELGFRSAFVACDFSQGISNMSDSGGDTSISDNGSIALTVGLRLGTPKGKEDAKLINSLQKKLTKK</sequence>
<dbReference type="AlphaFoldDB" id="A0A2U2B8Y1"/>
<protein>
    <recommendedName>
        <fullName evidence="4">Outer membrane protein beta-barrel domain-containing protein</fullName>
    </recommendedName>
</protein>
<dbReference type="Proteomes" id="UP000244956">
    <property type="component" value="Unassembled WGS sequence"/>
</dbReference>
<accession>A0A2U2B8Y1</accession>
<feature type="chain" id="PRO_5015544536" description="Outer membrane protein beta-barrel domain-containing protein" evidence="1">
    <location>
        <begin position="22"/>
        <end position="257"/>
    </location>
</feature>
<dbReference type="EMBL" id="QEWP01000007">
    <property type="protein sequence ID" value="PWD99520.1"/>
    <property type="molecule type" value="Genomic_DNA"/>
</dbReference>
<organism evidence="2 3">
    <name type="scientific">Marinilabilia rubra</name>
    <dbReference type="NCBI Taxonomy" id="2162893"/>
    <lineage>
        <taxon>Bacteria</taxon>
        <taxon>Pseudomonadati</taxon>
        <taxon>Bacteroidota</taxon>
        <taxon>Bacteroidia</taxon>
        <taxon>Marinilabiliales</taxon>
        <taxon>Marinilabiliaceae</taxon>
        <taxon>Marinilabilia</taxon>
    </lineage>
</organism>
<evidence type="ECO:0000313" key="3">
    <source>
        <dbReference type="Proteomes" id="UP000244956"/>
    </source>
</evidence>
<evidence type="ECO:0000256" key="1">
    <source>
        <dbReference type="SAM" id="SignalP"/>
    </source>
</evidence>
<keyword evidence="1" id="KW-0732">Signal</keyword>
<feature type="signal peptide" evidence="1">
    <location>
        <begin position="1"/>
        <end position="21"/>
    </location>
</feature>
<evidence type="ECO:0008006" key="4">
    <source>
        <dbReference type="Google" id="ProtNLM"/>
    </source>
</evidence>
<gene>
    <name evidence="2" type="ORF">DDZ16_10990</name>
</gene>
<comment type="caution">
    <text evidence="2">The sequence shown here is derived from an EMBL/GenBank/DDBJ whole genome shotgun (WGS) entry which is preliminary data.</text>
</comment>
<name>A0A2U2B8Y1_9BACT</name>
<reference evidence="2 3" key="1">
    <citation type="submission" date="2018-05" db="EMBL/GenBank/DDBJ databases">
        <title>Marinilabilia rubrum sp. nov., isolated from saltern sediment.</title>
        <authorList>
            <person name="Zhang R."/>
        </authorList>
    </citation>
    <scope>NUCLEOTIDE SEQUENCE [LARGE SCALE GENOMIC DNA]</scope>
    <source>
        <strain evidence="2 3">WTE16</strain>
    </source>
</reference>
<proteinExistence type="predicted"/>
<dbReference type="RefSeq" id="WP_109264516.1">
    <property type="nucleotide sequence ID" value="NZ_QEWP01000007.1"/>
</dbReference>
<keyword evidence="3" id="KW-1185">Reference proteome</keyword>